<proteinExistence type="predicted"/>
<dbReference type="Pfam" id="PF11028">
    <property type="entry name" value="TMEM260-like"/>
    <property type="match status" value="1"/>
</dbReference>
<accession>A0A1F7UHL5</accession>
<feature type="transmembrane region" description="Helical" evidence="1">
    <location>
        <begin position="382"/>
        <end position="401"/>
    </location>
</feature>
<dbReference type="InterPro" id="IPR021280">
    <property type="entry name" value="TMEM260-like"/>
</dbReference>
<dbReference type="EMBL" id="MGEF01000063">
    <property type="protein sequence ID" value="OGL77218.1"/>
    <property type="molecule type" value="Genomic_DNA"/>
</dbReference>
<evidence type="ECO:0000313" key="3">
    <source>
        <dbReference type="Proteomes" id="UP000176604"/>
    </source>
</evidence>
<feature type="transmembrane region" description="Helical" evidence="1">
    <location>
        <begin position="52"/>
        <end position="68"/>
    </location>
</feature>
<keyword evidence="1" id="KW-1133">Transmembrane helix</keyword>
<feature type="transmembrane region" description="Helical" evidence="1">
    <location>
        <begin position="114"/>
        <end position="132"/>
    </location>
</feature>
<dbReference type="STRING" id="1802397.A3J43_04335"/>
<evidence type="ECO:0000256" key="1">
    <source>
        <dbReference type="SAM" id="Phobius"/>
    </source>
</evidence>
<protein>
    <recommendedName>
        <fullName evidence="4">DUF2723 domain-containing protein</fullName>
    </recommendedName>
</protein>
<name>A0A1F7UHL5_9BACT</name>
<dbReference type="AlphaFoldDB" id="A0A1F7UHL5"/>
<feature type="transmembrane region" description="Helical" evidence="1">
    <location>
        <begin position="144"/>
        <end position="163"/>
    </location>
</feature>
<gene>
    <name evidence="2" type="ORF">A3J43_04335</name>
</gene>
<feature type="transmembrane region" description="Helical" evidence="1">
    <location>
        <begin position="169"/>
        <end position="198"/>
    </location>
</feature>
<dbReference type="PANTHER" id="PTHR16214:SF3">
    <property type="entry name" value="TRANSMEMBRANE PROTEIN 260"/>
    <property type="match status" value="1"/>
</dbReference>
<keyword evidence="1" id="KW-0812">Transmembrane</keyword>
<dbReference type="Proteomes" id="UP000176604">
    <property type="component" value="Unassembled WGS sequence"/>
</dbReference>
<evidence type="ECO:0008006" key="4">
    <source>
        <dbReference type="Google" id="ProtNLM"/>
    </source>
</evidence>
<feature type="transmembrane region" description="Helical" evidence="1">
    <location>
        <begin position="75"/>
        <end position="94"/>
    </location>
</feature>
<sequence length="709" mass="79558">MNIRPAFVSTLFTFSTSFAVYLFTLSPTVGLEDSGEFITAVSSLGIAHPSGYPLYVVLGKLFTLLVPFGDIAWRVNLFSAFCASMAVGVLSLLLQELLHHLFIRRAPYEQDRRASKWTYAIAASIALSLGFSRVWWSQAVIAEVYTLNAFFVVLTLFLLWRYWCNRQAAALYVFALVYGLSINNHQTMLLLAPVYLLFLLSAEWKRRRQANNDQFSPRGPRSSLASLDATGHAVRDKLFQSEGTPMRAGGKAYAAAQLAAPSTGAFPSGWPSSAARKFRFPAYCIAFFLFALGLSFYLFILFRAGQNPLLNWDHPDTLNRLWRHFTRQSYGDLSASLWSNLWTLKKIIYVHFFFIDLVRQLTPVASLLAFIGFLTAWFRARALFLLSFGVFVMNSLAIIFLRKLGYEYEGEQVYRVYYIPAYTIAFLWLGLGAGEAWKQVRDKISPGDRARKRLYACAGAMLLAALPVFLLLQNFSANDKSDFWIARDWGVSVLESLAPDAVLIPFSEQPAADSQIFILAYLTLVEGLRPDIAIVDAGYLSSRFYHAKGPDLEEISRLPLHQFRARLLNRIWSLAQDVRRPVYTLYAVGANALNGDLIGRGNGLAFRVFPNADTARASALPPASLALRNTDDPHYPATAYGQDFLSDISYARAAWYLEQGHFKASEASLIDAFNLDQTPLSANAYDYMAYRARWLGAESSNDKTKSSKE</sequence>
<feature type="transmembrane region" description="Helical" evidence="1">
    <location>
        <begin position="280"/>
        <end position="302"/>
    </location>
</feature>
<feature type="transmembrane region" description="Helical" evidence="1">
    <location>
        <begin position="413"/>
        <end position="433"/>
    </location>
</feature>
<dbReference type="PANTHER" id="PTHR16214">
    <property type="entry name" value="TRANSMEMBRANE PROTEIN 260"/>
    <property type="match status" value="1"/>
</dbReference>
<feature type="transmembrane region" description="Helical" evidence="1">
    <location>
        <begin position="454"/>
        <end position="472"/>
    </location>
</feature>
<feature type="transmembrane region" description="Helical" evidence="1">
    <location>
        <begin position="347"/>
        <end position="370"/>
    </location>
</feature>
<keyword evidence="1" id="KW-0472">Membrane</keyword>
<dbReference type="InterPro" id="IPR052724">
    <property type="entry name" value="GT117_domain-containing"/>
</dbReference>
<reference evidence="2 3" key="1">
    <citation type="journal article" date="2016" name="Nat. Commun.">
        <title>Thousands of microbial genomes shed light on interconnected biogeochemical processes in an aquifer system.</title>
        <authorList>
            <person name="Anantharaman K."/>
            <person name="Brown C.T."/>
            <person name="Hug L.A."/>
            <person name="Sharon I."/>
            <person name="Castelle C.J."/>
            <person name="Probst A.J."/>
            <person name="Thomas B.C."/>
            <person name="Singh A."/>
            <person name="Wilkins M.J."/>
            <person name="Karaoz U."/>
            <person name="Brodie E.L."/>
            <person name="Williams K.H."/>
            <person name="Hubbard S.S."/>
            <person name="Banfield J.F."/>
        </authorList>
    </citation>
    <scope>NUCLEOTIDE SEQUENCE [LARGE SCALE GENOMIC DNA]</scope>
</reference>
<evidence type="ECO:0000313" key="2">
    <source>
        <dbReference type="EMBL" id="OGL77218.1"/>
    </source>
</evidence>
<organism evidence="2 3">
    <name type="scientific">Candidatus Uhrbacteria bacterium RIFCSPHIGHO2_12_FULL_54_23</name>
    <dbReference type="NCBI Taxonomy" id="1802397"/>
    <lineage>
        <taxon>Bacteria</taxon>
        <taxon>Candidatus Uhriibacteriota</taxon>
    </lineage>
</organism>
<comment type="caution">
    <text evidence="2">The sequence shown here is derived from an EMBL/GenBank/DDBJ whole genome shotgun (WGS) entry which is preliminary data.</text>
</comment>